<dbReference type="InterPro" id="IPR020846">
    <property type="entry name" value="MFS_dom"/>
</dbReference>
<dbReference type="PANTHER" id="PTHR23528">
    <property type="match status" value="1"/>
</dbReference>
<evidence type="ECO:0000256" key="2">
    <source>
        <dbReference type="ARBA" id="ARBA00022692"/>
    </source>
</evidence>
<feature type="region of interest" description="Disordered" evidence="5">
    <location>
        <begin position="1"/>
        <end position="22"/>
    </location>
</feature>
<evidence type="ECO:0000256" key="4">
    <source>
        <dbReference type="ARBA" id="ARBA00023136"/>
    </source>
</evidence>
<comment type="caution">
    <text evidence="8">The sequence shown here is derived from an EMBL/GenBank/DDBJ whole genome shotgun (WGS) entry which is preliminary data.</text>
</comment>
<dbReference type="AlphaFoldDB" id="A0A918W9S0"/>
<dbReference type="GO" id="GO:0022857">
    <property type="term" value="F:transmembrane transporter activity"/>
    <property type="evidence" value="ECO:0007669"/>
    <property type="project" value="InterPro"/>
</dbReference>
<feature type="transmembrane region" description="Helical" evidence="6">
    <location>
        <begin position="272"/>
        <end position="295"/>
    </location>
</feature>
<proteinExistence type="predicted"/>
<evidence type="ECO:0000313" key="9">
    <source>
        <dbReference type="Proteomes" id="UP000644020"/>
    </source>
</evidence>
<reference evidence="8" key="1">
    <citation type="journal article" date="2014" name="Int. J. Syst. Evol. Microbiol.">
        <title>Complete genome sequence of Corynebacterium casei LMG S-19264T (=DSM 44701T), isolated from a smear-ripened cheese.</title>
        <authorList>
            <consortium name="US DOE Joint Genome Institute (JGI-PGF)"/>
            <person name="Walter F."/>
            <person name="Albersmeier A."/>
            <person name="Kalinowski J."/>
            <person name="Ruckert C."/>
        </authorList>
    </citation>
    <scope>NUCLEOTIDE SEQUENCE</scope>
    <source>
        <strain evidence="8">JCM 4518</strain>
    </source>
</reference>
<organism evidence="8 9">
    <name type="scientific">Streptomyces termitum</name>
    <dbReference type="NCBI Taxonomy" id="67368"/>
    <lineage>
        <taxon>Bacteria</taxon>
        <taxon>Bacillati</taxon>
        <taxon>Actinomycetota</taxon>
        <taxon>Actinomycetes</taxon>
        <taxon>Kitasatosporales</taxon>
        <taxon>Streptomycetaceae</taxon>
        <taxon>Streptomyces</taxon>
    </lineage>
</organism>
<dbReference type="EMBL" id="BMUL01000010">
    <property type="protein sequence ID" value="GHA91859.1"/>
    <property type="molecule type" value="Genomic_DNA"/>
</dbReference>
<keyword evidence="4 6" id="KW-0472">Membrane</keyword>
<evidence type="ECO:0000256" key="1">
    <source>
        <dbReference type="ARBA" id="ARBA00004651"/>
    </source>
</evidence>
<feature type="transmembrane region" description="Helical" evidence="6">
    <location>
        <begin position="188"/>
        <end position="207"/>
    </location>
</feature>
<sequence length="420" mass="43647">MIRTPPAGPTSVEDVTDTEKPPARAARLGPLLAATHLSWALPAAGGLTLLQARLEELDPATKLTHFAVLATVGAATALVANITFGLLSDRTRSRHGRRNPWIAAGGLAAACCLSAVSFADGFAGLLILVVAFQIALNAMLAPLYAVLPDRVPSERLGKASAWTGLGTLVGQSLGAVAAGALVTAPTLGLRWLPWLIAAGALLFFLAAPDTSSRDLTRPPFSLRELGRGMLPPKDADFFWALGGRLLALLGINLVLVYQLYTLTDHLHLTTAHAGSVIALGAIVSALATGTAIAVCGPLSDRLRRRKVFILAGTAVMAAAILPLVLAPALWSFYFFTGAAALGLGCFGAVDQALVSEVLPHQENRAKDLGFLNIANTLPQLLAPITASVVVPAFGYPALFVLAIVLTLIGGLCVLPLRRVA</sequence>
<dbReference type="InterPro" id="IPR011701">
    <property type="entry name" value="MFS"/>
</dbReference>
<feature type="transmembrane region" description="Helical" evidence="6">
    <location>
        <begin position="395"/>
        <end position="416"/>
    </location>
</feature>
<evidence type="ECO:0000259" key="7">
    <source>
        <dbReference type="PROSITE" id="PS50850"/>
    </source>
</evidence>
<dbReference type="RefSeq" id="WP_189979184.1">
    <property type="nucleotide sequence ID" value="NZ_BMUL01000010.1"/>
</dbReference>
<evidence type="ECO:0000313" key="8">
    <source>
        <dbReference type="EMBL" id="GHA91859.1"/>
    </source>
</evidence>
<accession>A0A918W9S0</accession>
<evidence type="ECO:0000256" key="5">
    <source>
        <dbReference type="SAM" id="MobiDB-lite"/>
    </source>
</evidence>
<feature type="transmembrane region" description="Helical" evidence="6">
    <location>
        <begin position="307"/>
        <end position="326"/>
    </location>
</feature>
<dbReference type="GO" id="GO:0005886">
    <property type="term" value="C:plasma membrane"/>
    <property type="evidence" value="ECO:0007669"/>
    <property type="project" value="UniProtKB-SubCell"/>
</dbReference>
<feature type="transmembrane region" description="Helical" evidence="6">
    <location>
        <begin position="99"/>
        <end position="119"/>
    </location>
</feature>
<dbReference type="Proteomes" id="UP000644020">
    <property type="component" value="Unassembled WGS sequence"/>
</dbReference>
<keyword evidence="3 6" id="KW-1133">Transmembrane helix</keyword>
<keyword evidence="9" id="KW-1185">Reference proteome</keyword>
<feature type="transmembrane region" description="Helical" evidence="6">
    <location>
        <begin position="332"/>
        <end position="349"/>
    </location>
</feature>
<dbReference type="Pfam" id="PF07690">
    <property type="entry name" value="MFS_1"/>
    <property type="match status" value="1"/>
</dbReference>
<evidence type="ECO:0000256" key="3">
    <source>
        <dbReference type="ARBA" id="ARBA00022989"/>
    </source>
</evidence>
<evidence type="ECO:0000256" key="6">
    <source>
        <dbReference type="SAM" id="Phobius"/>
    </source>
</evidence>
<feature type="transmembrane region" description="Helical" evidence="6">
    <location>
        <begin position="370"/>
        <end position="389"/>
    </location>
</feature>
<feature type="transmembrane region" description="Helical" evidence="6">
    <location>
        <begin position="66"/>
        <end position="87"/>
    </location>
</feature>
<dbReference type="PROSITE" id="PS50850">
    <property type="entry name" value="MFS"/>
    <property type="match status" value="1"/>
</dbReference>
<name>A0A918W9S0_9ACTN</name>
<feature type="transmembrane region" description="Helical" evidence="6">
    <location>
        <begin position="31"/>
        <end position="54"/>
    </location>
</feature>
<dbReference type="SUPFAM" id="SSF103473">
    <property type="entry name" value="MFS general substrate transporter"/>
    <property type="match status" value="1"/>
</dbReference>
<reference evidence="8" key="2">
    <citation type="submission" date="2020-09" db="EMBL/GenBank/DDBJ databases">
        <authorList>
            <person name="Sun Q."/>
            <person name="Ohkuma M."/>
        </authorList>
    </citation>
    <scope>NUCLEOTIDE SEQUENCE</scope>
    <source>
        <strain evidence="8">JCM 4518</strain>
    </source>
</reference>
<keyword evidence="2 6" id="KW-0812">Transmembrane</keyword>
<feature type="transmembrane region" description="Helical" evidence="6">
    <location>
        <begin position="125"/>
        <end position="147"/>
    </location>
</feature>
<feature type="transmembrane region" description="Helical" evidence="6">
    <location>
        <begin position="237"/>
        <end position="260"/>
    </location>
</feature>
<dbReference type="Gene3D" id="1.20.1250.20">
    <property type="entry name" value="MFS general substrate transporter like domains"/>
    <property type="match status" value="2"/>
</dbReference>
<feature type="transmembrane region" description="Helical" evidence="6">
    <location>
        <begin position="159"/>
        <end position="182"/>
    </location>
</feature>
<comment type="subcellular location">
    <subcellularLocation>
        <location evidence="1">Cell membrane</location>
        <topology evidence="1">Multi-pass membrane protein</topology>
    </subcellularLocation>
</comment>
<dbReference type="InterPro" id="IPR036259">
    <property type="entry name" value="MFS_trans_sf"/>
</dbReference>
<gene>
    <name evidence="8" type="ORF">GCM10010305_39370</name>
</gene>
<protein>
    <submittedName>
        <fullName evidence="8">MFS transporter</fullName>
    </submittedName>
</protein>
<feature type="domain" description="Major facilitator superfamily (MFS) profile" evidence="7">
    <location>
        <begin position="236"/>
        <end position="420"/>
    </location>
</feature>
<dbReference type="PANTHER" id="PTHR23528:SF1">
    <property type="entry name" value="MAJOR FACILITATOR SUPERFAMILY (MFS) PROFILE DOMAIN-CONTAINING PROTEIN"/>
    <property type="match status" value="1"/>
</dbReference>